<dbReference type="GO" id="GO:0016853">
    <property type="term" value="F:isomerase activity"/>
    <property type="evidence" value="ECO:0007669"/>
    <property type="project" value="UniProtKB-KW"/>
</dbReference>
<dbReference type="OrthoDB" id="9803238at2"/>
<protein>
    <submittedName>
        <fullName evidence="3">UDP-N-acetylglucosamine 2-epimerase (Non-hydrolysing)</fullName>
    </submittedName>
</protein>
<accession>A0A1I0A3G5</accession>
<dbReference type="Pfam" id="PF02350">
    <property type="entry name" value="Epimerase_2"/>
    <property type="match status" value="1"/>
</dbReference>
<dbReference type="InterPro" id="IPR029767">
    <property type="entry name" value="WecB-like"/>
</dbReference>
<dbReference type="Proteomes" id="UP000183339">
    <property type="component" value="Unassembled WGS sequence"/>
</dbReference>
<dbReference type="InterPro" id="IPR003331">
    <property type="entry name" value="UDP_GlcNAc_Epimerase_2_dom"/>
</dbReference>
<dbReference type="AlphaFoldDB" id="A0A1I0A3G5"/>
<proteinExistence type="inferred from homology"/>
<feature type="domain" description="UDP-N-acetylglucosamine 2-epimerase" evidence="2">
    <location>
        <begin position="22"/>
        <end position="364"/>
    </location>
</feature>
<organism evidence="3 4">
    <name type="scientific">Nitrosospira multiformis</name>
    <dbReference type="NCBI Taxonomy" id="1231"/>
    <lineage>
        <taxon>Bacteria</taxon>
        <taxon>Pseudomonadati</taxon>
        <taxon>Pseudomonadota</taxon>
        <taxon>Betaproteobacteria</taxon>
        <taxon>Nitrosomonadales</taxon>
        <taxon>Nitrosomonadaceae</taxon>
        <taxon>Nitrosospira</taxon>
    </lineage>
</organism>
<evidence type="ECO:0000313" key="3">
    <source>
        <dbReference type="EMBL" id="SES88610.1"/>
    </source>
</evidence>
<comment type="similarity">
    <text evidence="1">Belongs to the UDP-N-acetylglucosamine 2-epimerase family.</text>
</comment>
<dbReference type="CDD" id="cd03786">
    <property type="entry name" value="GTB_UDP-GlcNAc_2-Epimerase"/>
    <property type="match status" value="1"/>
</dbReference>
<gene>
    <name evidence="3" type="ORF">SAMN05216412_10290</name>
</gene>
<dbReference type="EMBL" id="FOHI01000002">
    <property type="protein sequence ID" value="SES88610.1"/>
    <property type="molecule type" value="Genomic_DNA"/>
</dbReference>
<reference evidence="3 4" key="1">
    <citation type="submission" date="2016-10" db="EMBL/GenBank/DDBJ databases">
        <authorList>
            <person name="de Groot N.N."/>
        </authorList>
    </citation>
    <scope>NUCLEOTIDE SEQUENCE [LARGE SCALE GENOMIC DNA]</scope>
    <source>
        <strain evidence="3 4">Nl7</strain>
    </source>
</reference>
<evidence type="ECO:0000259" key="2">
    <source>
        <dbReference type="Pfam" id="PF02350"/>
    </source>
</evidence>
<name>A0A1I0A3G5_9PROT</name>
<dbReference type="RefSeq" id="WP_074704794.1">
    <property type="nucleotide sequence ID" value="NZ_FOHI01000002.1"/>
</dbReference>
<evidence type="ECO:0000313" key="4">
    <source>
        <dbReference type="Proteomes" id="UP000183339"/>
    </source>
</evidence>
<dbReference type="PANTHER" id="PTHR43174:SF1">
    <property type="entry name" value="UDP-N-ACETYLGLUCOSAMINE 2-EPIMERASE"/>
    <property type="match status" value="1"/>
</dbReference>
<dbReference type="PANTHER" id="PTHR43174">
    <property type="entry name" value="UDP-N-ACETYLGLUCOSAMINE 2-EPIMERASE"/>
    <property type="match status" value="1"/>
</dbReference>
<dbReference type="SUPFAM" id="SSF53756">
    <property type="entry name" value="UDP-Glycosyltransferase/glycogen phosphorylase"/>
    <property type="match status" value="1"/>
</dbReference>
<dbReference type="NCBIfam" id="TIGR00236">
    <property type="entry name" value="wecB"/>
    <property type="match status" value="1"/>
</dbReference>
<sequence>MKKIYLVAGARPNFMKIAPVVRALQTRKCLEFKIIHTGQHYDREMNDVFFEELGIPQPDVFMAAGGGTHAQQTARIMMAFEEFCEADPPDAVLVVGDVNSTLACSIVAKKLHIPVAHVEAGLRSGDITMPEEVNRIVTDSISDWFFVTEPSGIDHLKREGKPDSAIHYVGHVMIDNLLYQLEKLEDHDISSLETSPFKTKLAINGSRYGVVTLHRPSNVDNVEMITRLCGALREIAMELPLIFPVHPRTRGNLEKFGIELGPDITLLGPQAYMPFLNLWKDAAVVLTDSGGLQEETTALGVPCVTLRDNTERPITVEEGSNVLAGTDPVRIVSEVRKILHGAGKRSQRPHLWDGKAAERIVDVLVREVNQA</sequence>
<evidence type="ECO:0000256" key="1">
    <source>
        <dbReference type="RuleBase" id="RU003513"/>
    </source>
</evidence>
<keyword evidence="1" id="KW-0413">Isomerase</keyword>
<dbReference type="Gene3D" id="3.40.50.2000">
    <property type="entry name" value="Glycogen Phosphorylase B"/>
    <property type="match status" value="2"/>
</dbReference>